<evidence type="ECO:0000313" key="3">
    <source>
        <dbReference type="EMBL" id="AKF11019.1"/>
    </source>
</evidence>
<evidence type="ECO:0000313" key="4">
    <source>
        <dbReference type="Proteomes" id="UP000034883"/>
    </source>
</evidence>
<feature type="region of interest" description="Disordered" evidence="1">
    <location>
        <begin position="94"/>
        <end position="127"/>
    </location>
</feature>
<dbReference type="PROSITE" id="PS50206">
    <property type="entry name" value="RHODANESE_3"/>
    <property type="match status" value="1"/>
</dbReference>
<dbReference type="Proteomes" id="UP000034883">
    <property type="component" value="Chromosome"/>
</dbReference>
<dbReference type="PANTHER" id="PTHR45431">
    <property type="entry name" value="RHODANESE-LIKE DOMAIN-CONTAINING PROTEIN 15, CHLOROPLASTIC"/>
    <property type="match status" value="1"/>
</dbReference>
<dbReference type="Pfam" id="PF00581">
    <property type="entry name" value="Rhodanese"/>
    <property type="match status" value="1"/>
</dbReference>
<dbReference type="InterPro" id="IPR036873">
    <property type="entry name" value="Rhodanese-like_dom_sf"/>
</dbReference>
<evidence type="ECO:0000256" key="1">
    <source>
        <dbReference type="SAM" id="MobiDB-lite"/>
    </source>
</evidence>
<proteinExistence type="predicted"/>
<dbReference type="OrthoDB" id="9789348at2"/>
<reference evidence="3 4" key="1">
    <citation type="submission" date="2015-03" db="EMBL/GenBank/DDBJ databases">
        <title>Genome assembly of Sandaracinus amylolyticus DSM 53668.</title>
        <authorList>
            <person name="Sharma G."/>
            <person name="Subramanian S."/>
        </authorList>
    </citation>
    <scope>NUCLEOTIDE SEQUENCE [LARGE SCALE GENOMIC DNA]</scope>
    <source>
        <strain evidence="3 4">DSM 53668</strain>
    </source>
</reference>
<gene>
    <name evidence="3" type="ORF">DB32_008168</name>
</gene>
<dbReference type="AlphaFoldDB" id="A0A0F6SHT8"/>
<dbReference type="RefSeq" id="WP_053237930.1">
    <property type="nucleotide sequence ID" value="NZ_CP011125.1"/>
</dbReference>
<accession>A0A0F6SHT8</accession>
<dbReference type="InterPro" id="IPR052367">
    <property type="entry name" value="Thiosulfate_ST/Rhodanese-like"/>
</dbReference>
<dbReference type="SUPFAM" id="SSF52821">
    <property type="entry name" value="Rhodanese/Cell cycle control phosphatase"/>
    <property type="match status" value="1"/>
</dbReference>
<dbReference type="CDD" id="cd00158">
    <property type="entry name" value="RHOD"/>
    <property type="match status" value="1"/>
</dbReference>
<sequence>MPKRVSPQEAKGLIDQGWVYVDVRTPEEYAAGHPEGAYNVPIGPELVGAIESLFPARDAKIVVGCQAGGRSLRALGLLEAAGYTNVVDQRAGWGGNGSEAGWGASGLPSETTAQPGRSWREIAAKRG</sequence>
<dbReference type="EMBL" id="CP011125">
    <property type="protein sequence ID" value="AKF11019.1"/>
    <property type="molecule type" value="Genomic_DNA"/>
</dbReference>
<dbReference type="InterPro" id="IPR001763">
    <property type="entry name" value="Rhodanese-like_dom"/>
</dbReference>
<name>A0A0F6SHT8_9BACT</name>
<evidence type="ECO:0000259" key="2">
    <source>
        <dbReference type="PROSITE" id="PS50206"/>
    </source>
</evidence>
<feature type="domain" description="Rhodanese" evidence="2">
    <location>
        <begin position="14"/>
        <end position="111"/>
    </location>
</feature>
<feature type="compositionally biased region" description="Gly residues" evidence="1">
    <location>
        <begin position="94"/>
        <end position="104"/>
    </location>
</feature>
<dbReference type="Gene3D" id="3.40.250.10">
    <property type="entry name" value="Rhodanese-like domain"/>
    <property type="match status" value="1"/>
</dbReference>
<organism evidence="3 4">
    <name type="scientific">Sandaracinus amylolyticus</name>
    <dbReference type="NCBI Taxonomy" id="927083"/>
    <lineage>
        <taxon>Bacteria</taxon>
        <taxon>Pseudomonadati</taxon>
        <taxon>Myxococcota</taxon>
        <taxon>Polyangia</taxon>
        <taxon>Polyangiales</taxon>
        <taxon>Sandaracinaceae</taxon>
        <taxon>Sandaracinus</taxon>
    </lineage>
</organism>
<dbReference type="KEGG" id="samy:DB32_008168"/>
<keyword evidence="4" id="KW-1185">Reference proteome</keyword>
<dbReference type="PANTHER" id="PTHR45431:SF3">
    <property type="entry name" value="RHODANESE-LIKE DOMAIN-CONTAINING PROTEIN 15, CHLOROPLASTIC"/>
    <property type="match status" value="1"/>
</dbReference>
<dbReference type="SMART" id="SM00450">
    <property type="entry name" value="RHOD"/>
    <property type="match status" value="1"/>
</dbReference>
<feature type="compositionally biased region" description="Basic and acidic residues" evidence="1">
    <location>
        <begin position="118"/>
        <end position="127"/>
    </location>
</feature>
<dbReference type="STRING" id="927083.DB32_008168"/>
<protein>
    <submittedName>
        <fullName evidence="3">Rhodanese domain protein</fullName>
    </submittedName>
</protein>